<dbReference type="Proteomes" id="UP000244722">
    <property type="component" value="Unassembled WGS sequence"/>
</dbReference>
<evidence type="ECO:0000313" key="1">
    <source>
        <dbReference type="EMBL" id="PUU74665.1"/>
    </source>
</evidence>
<keyword evidence="2" id="KW-1185">Reference proteome</keyword>
<sequence length="136" mass="15839">MGLSINGGFWLRLQFALHGHRVAMSWEESESCKEAWATTTKDNITIQLAVVGPEMSPSISTGTWYDTSLAPYPIMDFTAFKDNLYLVNKQLALRDDRKTNPIYFEVTESRENHHWDRIEISHSIEILHWPRFILKK</sequence>
<reference evidence="1 2" key="1">
    <citation type="submission" date="2017-04" db="EMBL/GenBank/DDBJ databases">
        <title>Draft genome sequence of Tuber borchii Vittad., a whitish edible truffle.</title>
        <authorList>
            <consortium name="DOE Joint Genome Institute"/>
            <person name="Murat C."/>
            <person name="Kuo A."/>
            <person name="Barry K.W."/>
            <person name="Clum A."/>
            <person name="Dockter R.B."/>
            <person name="Fauchery L."/>
            <person name="Iotti M."/>
            <person name="Kohler A."/>
            <person name="Labutti K."/>
            <person name="Lindquist E.A."/>
            <person name="Lipzen A."/>
            <person name="Ohm R.A."/>
            <person name="Wang M."/>
            <person name="Grigoriev I.V."/>
            <person name="Zambonelli A."/>
            <person name="Martin F.M."/>
        </authorList>
    </citation>
    <scope>NUCLEOTIDE SEQUENCE [LARGE SCALE GENOMIC DNA]</scope>
    <source>
        <strain evidence="1 2">Tbo3840</strain>
    </source>
</reference>
<comment type="caution">
    <text evidence="1">The sequence shown here is derived from an EMBL/GenBank/DDBJ whole genome shotgun (WGS) entry which is preliminary data.</text>
</comment>
<dbReference type="EMBL" id="NESQ01000281">
    <property type="protein sequence ID" value="PUU74665.1"/>
    <property type="molecule type" value="Genomic_DNA"/>
</dbReference>
<dbReference type="AlphaFoldDB" id="A0A2T6ZGQ1"/>
<name>A0A2T6ZGQ1_TUBBO</name>
<evidence type="ECO:0000313" key="2">
    <source>
        <dbReference type="Proteomes" id="UP000244722"/>
    </source>
</evidence>
<accession>A0A2T6ZGQ1</accession>
<organism evidence="1 2">
    <name type="scientific">Tuber borchii</name>
    <name type="common">White truffle</name>
    <dbReference type="NCBI Taxonomy" id="42251"/>
    <lineage>
        <taxon>Eukaryota</taxon>
        <taxon>Fungi</taxon>
        <taxon>Dikarya</taxon>
        <taxon>Ascomycota</taxon>
        <taxon>Pezizomycotina</taxon>
        <taxon>Pezizomycetes</taxon>
        <taxon>Pezizales</taxon>
        <taxon>Tuberaceae</taxon>
        <taxon>Tuber</taxon>
    </lineage>
</organism>
<proteinExistence type="predicted"/>
<protein>
    <submittedName>
        <fullName evidence="1">Uncharacterized protein</fullName>
    </submittedName>
</protein>
<gene>
    <name evidence="1" type="ORF">B9Z19DRAFT_1068034</name>
</gene>
<dbReference type="OrthoDB" id="5487574at2759"/>